<dbReference type="EMBL" id="LAZR01016031">
    <property type="protein sequence ID" value="KKM06283.1"/>
    <property type="molecule type" value="Genomic_DNA"/>
</dbReference>
<comment type="caution">
    <text evidence="1">The sequence shown here is derived from an EMBL/GenBank/DDBJ whole genome shotgun (WGS) entry which is preliminary data.</text>
</comment>
<dbReference type="AlphaFoldDB" id="A0A0F9K510"/>
<reference evidence="1" key="1">
    <citation type="journal article" date="2015" name="Nature">
        <title>Complex archaea that bridge the gap between prokaryotes and eukaryotes.</title>
        <authorList>
            <person name="Spang A."/>
            <person name="Saw J.H."/>
            <person name="Jorgensen S.L."/>
            <person name="Zaremba-Niedzwiedzka K."/>
            <person name="Martijn J."/>
            <person name="Lind A.E."/>
            <person name="van Eijk R."/>
            <person name="Schleper C."/>
            <person name="Guy L."/>
            <person name="Ettema T.J."/>
        </authorList>
    </citation>
    <scope>NUCLEOTIDE SEQUENCE</scope>
</reference>
<proteinExistence type="predicted"/>
<accession>A0A0F9K510</accession>
<protein>
    <submittedName>
        <fullName evidence="1">Uncharacterized protein</fullName>
    </submittedName>
</protein>
<organism evidence="1">
    <name type="scientific">marine sediment metagenome</name>
    <dbReference type="NCBI Taxonomy" id="412755"/>
    <lineage>
        <taxon>unclassified sequences</taxon>
        <taxon>metagenomes</taxon>
        <taxon>ecological metagenomes</taxon>
    </lineage>
</organism>
<name>A0A0F9K510_9ZZZZ</name>
<sequence>MSSKLSEQLKVIQLKVLTQTAGAGTMTGTGVAAGLSVHRGVAEVIITAVAGDSADRYVFTIQGSNTAIDSGFELAHASGEPATLTAGFDAGAQVAKIGVNPYKWYRVILVTTDGSADVTYVVQLWLQPSKLPAAAQILATA</sequence>
<evidence type="ECO:0000313" key="1">
    <source>
        <dbReference type="EMBL" id="KKM06283.1"/>
    </source>
</evidence>
<gene>
    <name evidence="1" type="ORF">LCGC14_1745530</name>
</gene>